<dbReference type="GO" id="GO:0005737">
    <property type="term" value="C:cytoplasm"/>
    <property type="evidence" value="ECO:0007669"/>
    <property type="project" value="TreeGrafter"/>
</dbReference>
<dbReference type="Pfam" id="PF00013">
    <property type="entry name" value="KH_1"/>
    <property type="match status" value="11"/>
</dbReference>
<evidence type="ECO:0000256" key="6">
    <source>
        <dbReference type="SAM" id="Coils"/>
    </source>
</evidence>
<evidence type="ECO:0000313" key="8">
    <source>
        <dbReference type="EMBL" id="RIA88037.1"/>
    </source>
</evidence>
<evidence type="ECO:0000256" key="4">
    <source>
        <dbReference type="ARBA" id="ARBA00022884"/>
    </source>
</evidence>
<comment type="subcellular location">
    <subcellularLocation>
        <location evidence="1">Cytoplasm</location>
    </subcellularLocation>
</comment>
<dbReference type="InterPro" id="IPR036612">
    <property type="entry name" value="KH_dom_type_1_sf"/>
</dbReference>
<dbReference type="SUPFAM" id="SSF54791">
    <property type="entry name" value="Eukaryotic type KH-domain (KH-domain type I)"/>
    <property type="match status" value="10"/>
</dbReference>
<evidence type="ECO:0000256" key="1">
    <source>
        <dbReference type="ARBA" id="ARBA00004496"/>
    </source>
</evidence>
<dbReference type="InterPro" id="IPR004088">
    <property type="entry name" value="KH_dom_type_1"/>
</dbReference>
<feature type="domain" description="K Homology" evidence="7">
    <location>
        <begin position="505"/>
        <end position="594"/>
    </location>
</feature>
<dbReference type="STRING" id="658196.A0A397SW20"/>
<dbReference type="CDD" id="cd00105">
    <property type="entry name" value="KH-I"/>
    <property type="match status" value="2"/>
</dbReference>
<feature type="domain" description="K Homology" evidence="7">
    <location>
        <begin position="684"/>
        <end position="765"/>
    </location>
</feature>
<keyword evidence="3" id="KW-0677">Repeat</keyword>
<feature type="domain" description="K Homology" evidence="7">
    <location>
        <begin position="415"/>
        <end position="490"/>
    </location>
</feature>
<feature type="domain" description="K Homology" evidence="7">
    <location>
        <begin position="91"/>
        <end position="172"/>
    </location>
</feature>
<dbReference type="CDD" id="cd22408">
    <property type="entry name" value="KH-I_Vigilin_rpt4"/>
    <property type="match status" value="1"/>
</dbReference>
<dbReference type="CDD" id="cd22448">
    <property type="entry name" value="KH-I_ScSCP160_rpt3"/>
    <property type="match status" value="1"/>
</dbReference>
<feature type="domain" description="K Homology" evidence="7">
    <location>
        <begin position="770"/>
        <end position="845"/>
    </location>
</feature>
<keyword evidence="6" id="KW-0175">Coiled coil</keyword>
<keyword evidence="4 5" id="KW-0694">RNA-binding</keyword>
<organism evidence="8 9">
    <name type="scientific">Glomus cerebriforme</name>
    <dbReference type="NCBI Taxonomy" id="658196"/>
    <lineage>
        <taxon>Eukaryota</taxon>
        <taxon>Fungi</taxon>
        <taxon>Fungi incertae sedis</taxon>
        <taxon>Mucoromycota</taxon>
        <taxon>Glomeromycotina</taxon>
        <taxon>Glomeromycetes</taxon>
        <taxon>Glomerales</taxon>
        <taxon>Glomeraceae</taxon>
        <taxon>Glomus</taxon>
    </lineage>
</organism>
<feature type="domain" description="K Homology" evidence="7">
    <location>
        <begin position="849"/>
        <end position="926"/>
    </location>
</feature>
<protein>
    <recommendedName>
        <fullName evidence="7">K Homology domain-containing protein</fullName>
    </recommendedName>
</protein>
<dbReference type="OrthoDB" id="10027144at2759"/>
<dbReference type="InterPro" id="IPR057778">
    <property type="entry name" value="KH_Vigilin_N"/>
</dbReference>
<feature type="domain" description="K Homology" evidence="7">
    <location>
        <begin position="261"/>
        <end position="329"/>
    </location>
</feature>
<comment type="caution">
    <text evidence="8">The sequence shown here is derived from an EMBL/GenBank/DDBJ whole genome shotgun (WGS) entry which is preliminary data.</text>
</comment>
<proteinExistence type="predicted"/>
<dbReference type="InterPro" id="IPR054548">
    <property type="entry name" value="SCP160-like_KH"/>
</dbReference>
<keyword evidence="9" id="KW-1185">Reference proteome</keyword>
<feature type="domain" description="K Homology" evidence="7">
    <location>
        <begin position="603"/>
        <end position="680"/>
    </location>
</feature>
<dbReference type="Gene3D" id="3.30.1370.10">
    <property type="entry name" value="K Homology domain, type 1"/>
    <property type="match status" value="12"/>
</dbReference>
<feature type="coiled-coil region" evidence="6">
    <location>
        <begin position="661"/>
        <end position="688"/>
    </location>
</feature>
<evidence type="ECO:0000256" key="3">
    <source>
        <dbReference type="ARBA" id="ARBA00022737"/>
    </source>
</evidence>
<evidence type="ECO:0000256" key="5">
    <source>
        <dbReference type="PROSITE-ProRule" id="PRU00117"/>
    </source>
</evidence>
<name>A0A397SW20_9GLOM</name>
<dbReference type="PANTHER" id="PTHR10627:SF31">
    <property type="entry name" value="DODECA-SATELLITE-BINDING PROTEIN 1, ISOFORM A"/>
    <property type="match status" value="1"/>
</dbReference>
<feature type="domain" description="K Homology" evidence="7">
    <location>
        <begin position="930"/>
        <end position="1014"/>
    </location>
</feature>
<keyword evidence="2" id="KW-0963">Cytoplasm</keyword>
<evidence type="ECO:0000256" key="2">
    <source>
        <dbReference type="ARBA" id="ARBA00022490"/>
    </source>
</evidence>
<dbReference type="CDD" id="cd02394">
    <property type="entry name" value="KH-I_Vigilin_rpt6"/>
    <property type="match status" value="1"/>
</dbReference>
<dbReference type="GO" id="GO:0003729">
    <property type="term" value="F:mRNA binding"/>
    <property type="evidence" value="ECO:0007669"/>
    <property type="project" value="TreeGrafter"/>
</dbReference>
<feature type="domain" description="K Homology" evidence="7">
    <location>
        <begin position="1127"/>
        <end position="1194"/>
    </location>
</feature>
<dbReference type="SMART" id="SM00322">
    <property type="entry name" value="KH"/>
    <property type="match status" value="12"/>
</dbReference>
<feature type="domain" description="K Homology" evidence="7">
    <location>
        <begin position="173"/>
        <end position="256"/>
    </location>
</feature>
<dbReference type="EMBL" id="QKYT01000282">
    <property type="protein sequence ID" value="RIA88037.1"/>
    <property type="molecule type" value="Genomic_DNA"/>
</dbReference>
<dbReference type="PANTHER" id="PTHR10627">
    <property type="entry name" value="SCP160"/>
    <property type="match status" value="1"/>
</dbReference>
<dbReference type="AlphaFoldDB" id="A0A397SW20"/>
<reference evidence="8 9" key="1">
    <citation type="submission" date="2018-06" db="EMBL/GenBank/DDBJ databases">
        <title>Comparative genomics reveals the genomic features of Rhizophagus irregularis, R. cerebriforme, R. diaphanum and Gigaspora rosea, and their symbiotic lifestyle signature.</title>
        <authorList>
            <person name="Morin E."/>
            <person name="San Clemente H."/>
            <person name="Chen E.C.H."/>
            <person name="De La Providencia I."/>
            <person name="Hainaut M."/>
            <person name="Kuo A."/>
            <person name="Kohler A."/>
            <person name="Murat C."/>
            <person name="Tang N."/>
            <person name="Roy S."/>
            <person name="Loubradou J."/>
            <person name="Henrissat B."/>
            <person name="Grigoriev I.V."/>
            <person name="Corradi N."/>
            <person name="Roux C."/>
            <person name="Martin F.M."/>
        </authorList>
    </citation>
    <scope>NUCLEOTIDE SEQUENCE [LARGE SCALE GENOMIC DNA]</scope>
    <source>
        <strain evidence="8 9">DAOM 227022</strain>
    </source>
</reference>
<dbReference type="PROSITE" id="PS50084">
    <property type="entry name" value="KH_TYPE_1"/>
    <property type="match status" value="11"/>
</dbReference>
<gene>
    <name evidence="8" type="ORF">C1645_695506</name>
</gene>
<evidence type="ECO:0000313" key="9">
    <source>
        <dbReference type="Proteomes" id="UP000265703"/>
    </source>
</evidence>
<dbReference type="InterPro" id="IPR004087">
    <property type="entry name" value="KH_dom"/>
</dbReference>
<feature type="domain" description="K Homology" evidence="7">
    <location>
        <begin position="16"/>
        <end position="90"/>
    </location>
</feature>
<dbReference type="Pfam" id="PF24668">
    <property type="entry name" value="KH_Vigilin"/>
    <property type="match status" value="1"/>
</dbReference>
<dbReference type="Pfam" id="PF22952">
    <property type="entry name" value="KH_11"/>
    <property type="match status" value="1"/>
</dbReference>
<evidence type="ECO:0000259" key="7">
    <source>
        <dbReference type="SMART" id="SM00322"/>
    </source>
</evidence>
<accession>A0A397SW20</accession>
<sequence length="1202" mass="134799">MAPPHRQQIPAVKKPIIVTELLELPASQQLQKKEFGNKTTTVDVVKRVKEKTNTHIEVSTGQRTGNTTFIIKGKHEDVMRAKRDLLDNLAVKVIIQIPISARRHILGSRGVTLQTITLETGTRIQLPPRQENHNEEKSELDYDEDEEMMDVKIEGDAKGIALAKEKIKAIVENRITMRVHKITHIEHQYYPLIVGAHNSRIIPISNETGAKIYVPPYFSFAESAEGYECSSKDAIVISGEKEAVKKASDKIEEIYEGLKSNTTTLEVTISKRQHRYLIGPRGSNLQEILEKTGCSLELAPLSQPSEKVTIRGLQSQLVVALQIVMEKANSIQVQSLDITNIHKTDQPMEHARNILKYLWNRNKLKKIESDMGIQIIVPKALALEKSVVLEFVGKVLEEVENARKEVSEIVKGLSPNYFAIATIEPHLHRHIIGRKGQNLQRVKDTYGVEIIVPDEKDESPDILIVFEGKEGEEIPSDRKKKETHIKDVLEKAKTELIKAGQDASDFATQTLTIPVRFHRYIIGPKGTTLNNITGGNDAPVSVKFGSSRTGAAERSANAEGKKLVNVPISDDIVVIKGPTDEVERVVNEIKNVVDNAKHIEIMNSYTEEFNFPAQYSAHVIGKGGAHVNRLKENLNVKIDIEGGAKGEEKKTNPGENVKVTIMGKKENVEKAKEKILDLIDKLQDATVVHLKVPAEYHKSLIGAKGRYVKRLEEKYGVHIRFPKTNQSNGEGGEEDTYAQKPDEVIIKGGKRGVNDAKTELLELLDYERDHDHSLNFKIPAKYIPHIVGKNGSRISEIKIDTFTRIDLGRPETSEDDSEQQVANVVIHGTQSDICNAQEKILNIVKELENQITITIHIDPQHHKYLIGPGGSRIREIVANVSGSEEKSNQAGVVKFPRPGDNSDEVILKGDKDLVEKVKLELERLVEEQSNLKVGIVQVPRAQHPIIIGRGASQLKEIQARFNVVIQFPGSRSYHETPTAENLNEEIENSEEAVKIIGKAENIEVAKAEILSRIRYVHTVDIPRKFHCAIFANGATFRKLRNEFHVIFDHGEEIPPNDSQLRKLDRDEVSIKRTDEDNENSQVKGDYEIFENYGDEVGDIPWNLKGDKSQVEKAEIYLKELLEEASNFTHTGYITIPQQYHRHIIGRGGATITRIRTESGCKIEVPKNKGDDIVVVTGSQKGIEEVYKLLSDVVERAAEKNIY</sequence>
<dbReference type="Proteomes" id="UP000265703">
    <property type="component" value="Unassembled WGS sequence"/>
</dbReference>